<gene>
    <name evidence="1" type="ORF">S01H1_15355</name>
</gene>
<dbReference type="EMBL" id="BARS01008013">
    <property type="protein sequence ID" value="GAF72639.1"/>
    <property type="molecule type" value="Genomic_DNA"/>
</dbReference>
<reference evidence="1" key="1">
    <citation type="journal article" date="2014" name="Front. Microbiol.">
        <title>High frequency of phylogenetically diverse reductive dehalogenase-homologous genes in deep subseafloor sedimentary metagenomes.</title>
        <authorList>
            <person name="Kawai M."/>
            <person name="Futagami T."/>
            <person name="Toyoda A."/>
            <person name="Takaki Y."/>
            <person name="Nishi S."/>
            <person name="Hori S."/>
            <person name="Arai W."/>
            <person name="Tsubouchi T."/>
            <person name="Morono Y."/>
            <person name="Uchiyama I."/>
            <person name="Ito T."/>
            <person name="Fujiyama A."/>
            <person name="Inagaki F."/>
            <person name="Takami H."/>
        </authorList>
    </citation>
    <scope>NUCLEOTIDE SEQUENCE</scope>
    <source>
        <strain evidence="1">Expedition CK06-06</strain>
    </source>
</reference>
<comment type="caution">
    <text evidence="1">The sequence shown here is derived from an EMBL/GenBank/DDBJ whole genome shotgun (WGS) entry which is preliminary data.</text>
</comment>
<evidence type="ECO:0000313" key="1">
    <source>
        <dbReference type="EMBL" id="GAF72639.1"/>
    </source>
</evidence>
<dbReference type="AlphaFoldDB" id="X0RUY1"/>
<proteinExistence type="predicted"/>
<sequence length="144" mass="16986">MNHDLYLALASDQHTVFNQLEPARGRVFIQDSRDTSENAKLYPLATNKEFALVYAKPKDVVRPDDVALKLYELFDQEGIQEEVEEMLEEDEYFKEENFPAEGAEEREGFKKVKRELEIKLRQEAIVEEYLTKLTKRNDPYEPIR</sequence>
<organism evidence="1">
    <name type="scientific">marine sediment metagenome</name>
    <dbReference type="NCBI Taxonomy" id="412755"/>
    <lineage>
        <taxon>unclassified sequences</taxon>
        <taxon>metagenomes</taxon>
        <taxon>ecological metagenomes</taxon>
    </lineage>
</organism>
<feature type="non-terminal residue" evidence="1">
    <location>
        <position position="144"/>
    </location>
</feature>
<accession>X0RUY1</accession>
<name>X0RUY1_9ZZZZ</name>
<protein>
    <submittedName>
        <fullName evidence="1">Uncharacterized protein</fullName>
    </submittedName>
</protein>